<name>A0A8S9KHB4_BRACR</name>
<keyword evidence="1" id="KW-0812">Transmembrane</keyword>
<dbReference type="AlphaFoldDB" id="A0A8S9KHB4"/>
<reference evidence="2" key="1">
    <citation type="submission" date="2019-12" db="EMBL/GenBank/DDBJ databases">
        <title>Genome sequencing and annotation of Brassica cretica.</title>
        <authorList>
            <person name="Studholme D.J."/>
            <person name="Sarris P.F."/>
        </authorList>
    </citation>
    <scope>NUCLEOTIDE SEQUENCE</scope>
    <source>
        <strain evidence="2">PFS-102/07</strain>
        <tissue evidence="2">Leaf</tissue>
    </source>
</reference>
<organism evidence="2">
    <name type="scientific">Brassica cretica</name>
    <name type="common">Mustard</name>
    <dbReference type="NCBI Taxonomy" id="69181"/>
    <lineage>
        <taxon>Eukaryota</taxon>
        <taxon>Viridiplantae</taxon>
        <taxon>Streptophyta</taxon>
        <taxon>Embryophyta</taxon>
        <taxon>Tracheophyta</taxon>
        <taxon>Spermatophyta</taxon>
        <taxon>Magnoliopsida</taxon>
        <taxon>eudicotyledons</taxon>
        <taxon>Gunneridae</taxon>
        <taxon>Pentapetalae</taxon>
        <taxon>rosids</taxon>
        <taxon>malvids</taxon>
        <taxon>Brassicales</taxon>
        <taxon>Brassicaceae</taxon>
        <taxon>Brassiceae</taxon>
        <taxon>Brassica</taxon>
    </lineage>
</organism>
<comment type="caution">
    <text evidence="2">The sequence shown here is derived from an EMBL/GenBank/DDBJ whole genome shotgun (WGS) entry which is preliminary data.</text>
</comment>
<keyword evidence="1" id="KW-0472">Membrane</keyword>
<sequence>MCEMKTKDGVPSLFSHWSFRLLFLYVGCVTGCFVLVVALYFELLFIKPEDRPIGVKAAKAASKRKKTGKDEELTKLEGPMEIKKQISRQILLESLLAKPEPLSDMELALKTKLLISKDMCEMKTKA</sequence>
<accession>A0A8S9KHB4</accession>
<gene>
    <name evidence="2" type="ORF">F2Q70_00044723</name>
</gene>
<dbReference type="EMBL" id="QGKY02000164">
    <property type="protein sequence ID" value="KAF2593865.1"/>
    <property type="molecule type" value="Genomic_DNA"/>
</dbReference>
<evidence type="ECO:0000313" key="2">
    <source>
        <dbReference type="EMBL" id="KAF2593865.1"/>
    </source>
</evidence>
<feature type="transmembrane region" description="Helical" evidence="1">
    <location>
        <begin position="22"/>
        <end position="46"/>
    </location>
</feature>
<keyword evidence="1" id="KW-1133">Transmembrane helix</keyword>
<proteinExistence type="predicted"/>
<evidence type="ECO:0000256" key="1">
    <source>
        <dbReference type="SAM" id="Phobius"/>
    </source>
</evidence>
<protein>
    <submittedName>
        <fullName evidence="2">Uncharacterized protein</fullName>
    </submittedName>
</protein>